<dbReference type="STRING" id="391587.KAOT1_00985"/>
<comment type="caution">
    <text evidence="1">The sequence shown here is derived from an EMBL/GenBank/DDBJ whole genome shotgun (WGS) entry which is preliminary data.</text>
</comment>
<evidence type="ECO:0000313" key="2">
    <source>
        <dbReference type="Proteomes" id="UP000002945"/>
    </source>
</evidence>
<evidence type="ECO:0000313" key="1">
    <source>
        <dbReference type="EMBL" id="EDP94756.1"/>
    </source>
</evidence>
<dbReference type="HOGENOM" id="CLU_3413833_0_0_10"/>
<feature type="non-terminal residue" evidence="1">
    <location>
        <position position="29"/>
    </location>
</feature>
<proteinExistence type="predicted"/>
<organism evidence="1 2">
    <name type="scientific">Kordia algicida OT-1</name>
    <dbReference type="NCBI Taxonomy" id="391587"/>
    <lineage>
        <taxon>Bacteria</taxon>
        <taxon>Pseudomonadati</taxon>
        <taxon>Bacteroidota</taxon>
        <taxon>Flavobacteriia</taxon>
        <taxon>Flavobacteriales</taxon>
        <taxon>Flavobacteriaceae</taxon>
        <taxon>Kordia</taxon>
    </lineage>
</organism>
<accession>A9E866</accession>
<protein>
    <submittedName>
        <fullName evidence="1">Uncharacterized protein</fullName>
    </submittedName>
</protein>
<dbReference type="Proteomes" id="UP000002945">
    <property type="component" value="Unassembled WGS sequence"/>
</dbReference>
<dbReference type="AlphaFoldDB" id="A9E866"/>
<sequence>MCYAFFPAINPTSRATTPNPIAMYALLLS</sequence>
<reference evidence="1 2" key="1">
    <citation type="journal article" date="2011" name="J. Bacteriol.">
        <title>Genome sequence of the algicidal bacterium Kordia algicida OT-1.</title>
        <authorList>
            <person name="Lee H.S."/>
            <person name="Kang S.G."/>
            <person name="Kwon K.K."/>
            <person name="Lee J.H."/>
            <person name="Kim S.J."/>
        </authorList>
    </citation>
    <scope>NUCLEOTIDE SEQUENCE [LARGE SCALE GENOMIC DNA]</scope>
    <source>
        <strain evidence="1 2">OT-1</strain>
    </source>
</reference>
<name>A9E866_9FLAO</name>
<gene>
    <name evidence="1" type="ORF">KAOT1_00985</name>
</gene>
<dbReference type="EMBL" id="ABIB01000013">
    <property type="protein sequence ID" value="EDP94756.1"/>
    <property type="molecule type" value="Genomic_DNA"/>
</dbReference>
<keyword evidence="2" id="KW-1185">Reference proteome</keyword>